<dbReference type="PROSITE" id="PS51352">
    <property type="entry name" value="THIOREDOXIN_2"/>
    <property type="match status" value="1"/>
</dbReference>
<dbReference type="RefSeq" id="WP_229782901.1">
    <property type="nucleotide sequence ID" value="NZ_AP028155.1"/>
</dbReference>
<evidence type="ECO:0000256" key="2">
    <source>
        <dbReference type="SAM" id="SignalP"/>
    </source>
</evidence>
<dbReference type="EMBL" id="JACIES010000002">
    <property type="protein sequence ID" value="MBB4025386.1"/>
    <property type="molecule type" value="Genomic_DNA"/>
</dbReference>
<organism evidence="4 5">
    <name type="scientific">Butyricimonas faecihominis</name>
    <dbReference type="NCBI Taxonomy" id="1472416"/>
    <lineage>
        <taxon>Bacteria</taxon>
        <taxon>Pseudomonadati</taxon>
        <taxon>Bacteroidota</taxon>
        <taxon>Bacteroidia</taxon>
        <taxon>Bacteroidales</taxon>
        <taxon>Odoribacteraceae</taxon>
        <taxon>Butyricimonas</taxon>
    </lineage>
</organism>
<accession>A0A7W6MXZ4</accession>
<dbReference type="InterPro" id="IPR036249">
    <property type="entry name" value="Thioredoxin-like_sf"/>
</dbReference>
<proteinExistence type="predicted"/>
<dbReference type="AlphaFoldDB" id="A0A7W6MXZ4"/>
<dbReference type="GO" id="GO:0045454">
    <property type="term" value="P:cell redox homeostasis"/>
    <property type="evidence" value="ECO:0007669"/>
    <property type="project" value="TreeGrafter"/>
</dbReference>
<feature type="domain" description="Thioredoxin" evidence="3">
    <location>
        <begin position="292"/>
        <end position="425"/>
    </location>
</feature>
<dbReference type="CDD" id="cd02947">
    <property type="entry name" value="TRX_family"/>
    <property type="match status" value="1"/>
</dbReference>
<dbReference type="SUPFAM" id="SSF52833">
    <property type="entry name" value="Thioredoxin-like"/>
    <property type="match status" value="1"/>
</dbReference>
<evidence type="ECO:0000259" key="3">
    <source>
        <dbReference type="PROSITE" id="PS51352"/>
    </source>
</evidence>
<dbReference type="PANTHER" id="PTHR43601:SF3">
    <property type="entry name" value="THIOREDOXIN, MITOCHONDRIAL"/>
    <property type="match status" value="1"/>
</dbReference>
<gene>
    <name evidence="4" type="ORF">GGR14_001158</name>
</gene>
<protein>
    <submittedName>
        <fullName evidence="4">Thioredoxin</fullName>
    </submittedName>
</protein>
<sequence length="425" mass="47871">MNHKLIIFLGLMFISMITFAQTKNSATEVKDYREVDGKIILDVIVNGEVAPFVLDLAGHTAILPEYVEKFHIDTNVAGRLPYTNFLYKQVATTGIVSINSIAFGNNVFGNGISAFVLEDEPYLRKLGVAGIIGSTLFQNVVLTIDAQRKKITTSKPYRPSYMKLDHRADLANPLPGLPVVCQVILDGVAYPVLFDTWYDGMIAMKADDYAKLSGNRGGEAFITNGYKETEKTSETKIVGTCDFVKEHLTDVVVTENKNLARSVLGTEILKRGIISIDYQKQKIYFQSFDLAEVKDDVIEDIATQIVPGKLNPITREYFLEHIYDYRKDKEFVFKGDKPVVIDFWATWCGPCMRLIPELEKMAEKYKDQVLFLKVNADKEKELCTMFNVVALPTLFFIPVGGKPIIDVGAQPEKHEQIIKEQLLKK</sequence>
<keyword evidence="5" id="KW-1185">Reference proteome</keyword>
<evidence type="ECO:0000256" key="1">
    <source>
        <dbReference type="ARBA" id="ARBA00023284"/>
    </source>
</evidence>
<dbReference type="InterPro" id="IPR017937">
    <property type="entry name" value="Thioredoxin_CS"/>
</dbReference>
<dbReference type="PROSITE" id="PS00194">
    <property type="entry name" value="THIOREDOXIN_1"/>
    <property type="match status" value="1"/>
</dbReference>
<evidence type="ECO:0000313" key="4">
    <source>
        <dbReference type="EMBL" id="MBB4025386.1"/>
    </source>
</evidence>
<keyword evidence="1" id="KW-0676">Redox-active center</keyword>
<feature type="chain" id="PRO_5031506858" evidence="2">
    <location>
        <begin position="21"/>
        <end position="425"/>
    </location>
</feature>
<feature type="signal peptide" evidence="2">
    <location>
        <begin position="1"/>
        <end position="20"/>
    </location>
</feature>
<dbReference type="Proteomes" id="UP000546007">
    <property type="component" value="Unassembled WGS sequence"/>
</dbReference>
<dbReference type="Gene3D" id="3.40.30.10">
    <property type="entry name" value="Glutaredoxin"/>
    <property type="match status" value="1"/>
</dbReference>
<name>A0A7W6MXZ4_9BACT</name>
<dbReference type="InterPro" id="IPR013766">
    <property type="entry name" value="Thioredoxin_domain"/>
</dbReference>
<dbReference type="PANTHER" id="PTHR43601">
    <property type="entry name" value="THIOREDOXIN, MITOCHONDRIAL"/>
    <property type="match status" value="1"/>
</dbReference>
<reference evidence="4 5" key="1">
    <citation type="submission" date="2020-08" db="EMBL/GenBank/DDBJ databases">
        <title>Genomic Encyclopedia of Type Strains, Phase IV (KMG-IV): sequencing the most valuable type-strain genomes for metagenomic binning, comparative biology and taxonomic classification.</title>
        <authorList>
            <person name="Goeker M."/>
        </authorList>
    </citation>
    <scope>NUCLEOTIDE SEQUENCE [LARGE SCALE GENOMIC DNA]</scope>
    <source>
        <strain evidence="4 5">DSM 105721</strain>
    </source>
</reference>
<evidence type="ECO:0000313" key="5">
    <source>
        <dbReference type="Proteomes" id="UP000546007"/>
    </source>
</evidence>
<comment type="caution">
    <text evidence="4">The sequence shown here is derived from an EMBL/GenBank/DDBJ whole genome shotgun (WGS) entry which is preliminary data.</text>
</comment>
<dbReference type="GeneID" id="93099397"/>
<dbReference type="Pfam" id="PF00085">
    <property type="entry name" value="Thioredoxin"/>
    <property type="match status" value="1"/>
</dbReference>
<keyword evidence="2" id="KW-0732">Signal</keyword>
<dbReference type="Gene3D" id="2.40.70.10">
    <property type="entry name" value="Acid Proteases"/>
    <property type="match status" value="1"/>
</dbReference>
<dbReference type="InterPro" id="IPR021109">
    <property type="entry name" value="Peptidase_aspartic_dom_sf"/>
</dbReference>